<dbReference type="Gene3D" id="2.60.120.920">
    <property type="match status" value="1"/>
</dbReference>
<evidence type="ECO:0000313" key="5">
    <source>
        <dbReference type="EMBL" id="MBN3290004.1"/>
    </source>
</evidence>
<evidence type="ECO:0000256" key="1">
    <source>
        <dbReference type="ARBA" id="ARBA00004370"/>
    </source>
</evidence>
<evidence type="ECO:0000259" key="4">
    <source>
        <dbReference type="SMART" id="SM00589"/>
    </source>
</evidence>
<name>A0ABS2YTE5_POLSE</name>
<dbReference type="InterPro" id="IPR003879">
    <property type="entry name" value="Butyrophylin_SPRY"/>
</dbReference>
<dbReference type="InterPro" id="IPR013320">
    <property type="entry name" value="ConA-like_dom_sf"/>
</dbReference>
<comment type="caution">
    <text evidence="5">The sequence shown here is derived from an EMBL/GenBank/DDBJ whole genome shotgun (WGS) entry which is preliminary data.</text>
</comment>
<gene>
    <name evidence="5" type="primary">Btn2a1_0</name>
    <name evidence="5" type="ORF">GTO92_0016725</name>
</gene>
<dbReference type="Gene3D" id="2.60.40.10">
    <property type="entry name" value="Immunoglobulins"/>
    <property type="match status" value="2"/>
</dbReference>
<keyword evidence="6" id="KW-1185">Reference proteome</keyword>
<dbReference type="InterPro" id="IPR013783">
    <property type="entry name" value="Ig-like_fold"/>
</dbReference>
<feature type="non-terminal residue" evidence="5">
    <location>
        <position position="1"/>
    </location>
</feature>
<dbReference type="InterPro" id="IPR043136">
    <property type="entry name" value="B30.2/SPRY_sf"/>
</dbReference>
<keyword evidence="3" id="KW-0393">Immunoglobulin domain</keyword>
<dbReference type="PANTHER" id="PTHR24100:SF130">
    <property type="entry name" value="BUTYROPHILIN-LIKE PROTEIN 9"/>
    <property type="match status" value="1"/>
</dbReference>
<dbReference type="InterPro" id="IPR036179">
    <property type="entry name" value="Ig-like_dom_sf"/>
</dbReference>
<dbReference type="Pfam" id="PF22705">
    <property type="entry name" value="C2-set_3"/>
    <property type="match status" value="1"/>
</dbReference>
<proteinExistence type="predicted"/>
<dbReference type="SUPFAM" id="SSF49899">
    <property type="entry name" value="Concanavalin A-like lectins/glucanases"/>
    <property type="match status" value="1"/>
</dbReference>
<evidence type="ECO:0000313" key="6">
    <source>
        <dbReference type="Proteomes" id="UP001166052"/>
    </source>
</evidence>
<reference evidence="5" key="1">
    <citation type="journal article" date="2021" name="Cell">
        <title>Tracing the genetic footprints of vertebrate landing in non-teleost ray-finned fishes.</title>
        <authorList>
            <person name="Bi X."/>
            <person name="Wang K."/>
            <person name="Yang L."/>
            <person name="Pan H."/>
            <person name="Jiang H."/>
            <person name="Wei Q."/>
            <person name="Fang M."/>
            <person name="Yu H."/>
            <person name="Zhu C."/>
            <person name="Cai Y."/>
            <person name="He Y."/>
            <person name="Gan X."/>
            <person name="Zeng H."/>
            <person name="Yu D."/>
            <person name="Zhu Y."/>
            <person name="Jiang H."/>
            <person name="Qiu Q."/>
            <person name="Yang H."/>
            <person name="Zhang Y.E."/>
            <person name="Wang W."/>
            <person name="Zhu M."/>
            <person name="He S."/>
            <person name="Zhang G."/>
        </authorList>
    </citation>
    <scope>NUCLEOTIDE SEQUENCE</scope>
    <source>
        <strain evidence="5">Bchr_001</strain>
    </source>
</reference>
<dbReference type="InterPro" id="IPR006574">
    <property type="entry name" value="PRY"/>
</dbReference>
<dbReference type="EMBL" id="JAAWVN010006028">
    <property type="protein sequence ID" value="MBN3290004.1"/>
    <property type="molecule type" value="Genomic_DNA"/>
</dbReference>
<organism evidence="5 6">
    <name type="scientific">Polypterus senegalus</name>
    <name type="common">Senegal bichir</name>
    <dbReference type="NCBI Taxonomy" id="55291"/>
    <lineage>
        <taxon>Eukaryota</taxon>
        <taxon>Metazoa</taxon>
        <taxon>Chordata</taxon>
        <taxon>Craniata</taxon>
        <taxon>Vertebrata</taxon>
        <taxon>Euteleostomi</taxon>
        <taxon>Actinopterygii</taxon>
        <taxon>Polypteriformes</taxon>
        <taxon>Polypteridae</taxon>
        <taxon>Polypterus</taxon>
    </lineage>
</organism>
<protein>
    <submittedName>
        <fullName evidence="5">BT2A1 protein</fullName>
    </submittedName>
</protein>
<dbReference type="InterPro" id="IPR050504">
    <property type="entry name" value="IgSF_BTN/MOG"/>
</dbReference>
<dbReference type="Pfam" id="PF13765">
    <property type="entry name" value="PRY"/>
    <property type="match status" value="1"/>
</dbReference>
<dbReference type="InterPro" id="IPR013106">
    <property type="entry name" value="Ig_V-set"/>
</dbReference>
<dbReference type="Proteomes" id="UP001166052">
    <property type="component" value="Unassembled WGS sequence"/>
</dbReference>
<dbReference type="SUPFAM" id="SSF48726">
    <property type="entry name" value="Immunoglobulin"/>
    <property type="match status" value="2"/>
</dbReference>
<dbReference type="PRINTS" id="PR01407">
    <property type="entry name" value="BUTYPHLNCDUF"/>
</dbReference>
<feature type="domain" description="SPRY-associated" evidence="4">
    <location>
        <begin position="141"/>
        <end position="189"/>
    </location>
</feature>
<dbReference type="SMART" id="SM00589">
    <property type="entry name" value="PRY"/>
    <property type="match status" value="1"/>
</dbReference>
<evidence type="ECO:0000256" key="2">
    <source>
        <dbReference type="ARBA" id="ARBA00023136"/>
    </source>
</evidence>
<evidence type="ECO:0000256" key="3">
    <source>
        <dbReference type="ARBA" id="ARBA00023319"/>
    </source>
</evidence>
<dbReference type="InterPro" id="IPR053896">
    <property type="entry name" value="BTN3A2-like_Ig-C"/>
</dbReference>
<dbReference type="PANTHER" id="PTHR24100">
    <property type="entry name" value="BUTYROPHILIN"/>
    <property type="match status" value="1"/>
</dbReference>
<feature type="non-terminal residue" evidence="5">
    <location>
        <position position="205"/>
    </location>
</feature>
<comment type="subcellular location">
    <subcellularLocation>
        <location evidence="1">Membrane</location>
    </subcellularLocation>
</comment>
<accession>A0ABS2YTE5</accession>
<keyword evidence="2" id="KW-0472">Membrane</keyword>
<dbReference type="Pfam" id="PF07686">
    <property type="entry name" value="V-set"/>
    <property type="match status" value="1"/>
</dbReference>
<sequence>MLFQGEMKYGNVSLKIQSVRVSDNGVYRCYVDSGRIDDEVQITLVVVVLGGQPSISIRSSDDQQTRLECTAEKWNPQPEIVWRDMNGVDVTTLSKKTLHQAIEGLLTVNSVIPMKDVFTVLMCLMKSKAAKPDWPSGLSIYTDVTFDTETANPWLIVSEDGKEVRNTDRRQRVTDNPKRFDHYAEDSPQGHTTGRWRSGRRLIGI</sequence>